<organism evidence="1 2">
    <name type="scientific">Aquipuribacter nitratireducens</name>
    <dbReference type="NCBI Taxonomy" id="650104"/>
    <lineage>
        <taxon>Bacteria</taxon>
        <taxon>Bacillati</taxon>
        <taxon>Actinomycetota</taxon>
        <taxon>Actinomycetes</taxon>
        <taxon>Micrococcales</taxon>
        <taxon>Intrasporangiaceae</taxon>
        <taxon>Aquipuribacter</taxon>
    </lineage>
</organism>
<protein>
    <submittedName>
        <fullName evidence="1">Uncharacterized protein</fullName>
    </submittedName>
</protein>
<gene>
    <name evidence="1" type="ORF">ACFPJ6_00965</name>
</gene>
<evidence type="ECO:0000313" key="2">
    <source>
        <dbReference type="Proteomes" id="UP001596122"/>
    </source>
</evidence>
<name>A0ABW0GI48_9MICO</name>
<dbReference type="EMBL" id="JBHSLD010000001">
    <property type="protein sequence ID" value="MFC5379352.1"/>
    <property type="molecule type" value="Genomic_DNA"/>
</dbReference>
<reference evidence="2" key="1">
    <citation type="journal article" date="2019" name="Int. J. Syst. Evol. Microbiol.">
        <title>The Global Catalogue of Microorganisms (GCM) 10K type strain sequencing project: providing services to taxonomists for standard genome sequencing and annotation.</title>
        <authorList>
            <consortium name="The Broad Institute Genomics Platform"/>
            <consortium name="The Broad Institute Genome Sequencing Center for Infectious Disease"/>
            <person name="Wu L."/>
            <person name="Ma J."/>
        </authorList>
    </citation>
    <scope>NUCLEOTIDE SEQUENCE [LARGE SCALE GENOMIC DNA]</scope>
    <source>
        <strain evidence="2">CCUG 43114</strain>
    </source>
</reference>
<keyword evidence="2" id="KW-1185">Reference proteome</keyword>
<comment type="caution">
    <text evidence="1">The sequence shown here is derived from an EMBL/GenBank/DDBJ whole genome shotgun (WGS) entry which is preliminary data.</text>
</comment>
<proteinExistence type="predicted"/>
<dbReference type="Proteomes" id="UP001596122">
    <property type="component" value="Unassembled WGS sequence"/>
</dbReference>
<evidence type="ECO:0000313" key="1">
    <source>
        <dbReference type="EMBL" id="MFC5379352.1"/>
    </source>
</evidence>
<sequence length="298" mass="33717">MRTTHRSNHLDRLYFSQDSWARRRERWVGRADRQGSFARGNDEIVQEAVADEESGLRVVLNLGVHALLRLLPDGRYVNLYERPVIGGSPRRPSPSRRQVDHLFGLVGRDTYFAAVALGGAGVRFYGEYCLVLHLDEIDDDPQIVDRDSYDVLLPPLAEQSDKHAVVAAITGRWQRDRHDIVALKVLPEITHLRNLVTTGTVSELVLKDQEFIEVHLRPGKSGSDERGGFGRKQVLEVRQSPDEVAVAARIVERERAGEVLPAVDDEWMLRRESAERVLARAGVPVRVVTTHGRGYQWK</sequence>
<accession>A0ABW0GI48</accession>
<dbReference type="RefSeq" id="WP_340266526.1">
    <property type="nucleotide sequence ID" value="NZ_JBBEOG010000001.1"/>
</dbReference>